<accession>A0A4Q1ATN0</accession>
<organism evidence="2 3">
    <name type="scientific">Halarcobacter ebronensis</name>
    <dbReference type="NCBI Taxonomy" id="1462615"/>
    <lineage>
        <taxon>Bacteria</taxon>
        <taxon>Pseudomonadati</taxon>
        <taxon>Campylobacterota</taxon>
        <taxon>Epsilonproteobacteria</taxon>
        <taxon>Campylobacterales</taxon>
        <taxon>Arcobacteraceae</taxon>
        <taxon>Halarcobacter</taxon>
    </lineage>
</organism>
<comment type="caution">
    <text evidence="2">The sequence shown here is derived from an EMBL/GenBank/DDBJ whole genome shotgun (WGS) entry which is preliminary data.</text>
</comment>
<dbReference type="EMBL" id="PDKK01000009">
    <property type="protein sequence ID" value="RXK04583.1"/>
    <property type="molecule type" value="Genomic_DNA"/>
</dbReference>
<proteinExistence type="predicted"/>
<dbReference type="AlphaFoldDB" id="A0A4Q1ATN0"/>
<evidence type="ECO:0000313" key="2">
    <source>
        <dbReference type="EMBL" id="RXK04583.1"/>
    </source>
</evidence>
<dbReference type="OrthoDB" id="5346654at2"/>
<dbReference type="Proteomes" id="UP000289758">
    <property type="component" value="Unassembled WGS sequence"/>
</dbReference>
<protein>
    <submittedName>
        <fullName evidence="2">Uncharacterized protein</fullName>
    </submittedName>
</protein>
<reference evidence="2 3" key="1">
    <citation type="submission" date="2017-10" db="EMBL/GenBank/DDBJ databases">
        <title>Genomics of the genus Arcobacter.</title>
        <authorList>
            <person name="Perez-Cataluna A."/>
            <person name="Figueras M.J."/>
        </authorList>
    </citation>
    <scope>NUCLEOTIDE SEQUENCE [LARGE SCALE GENOMIC DNA]</scope>
    <source>
        <strain evidence="2 3">CECT 8441</strain>
    </source>
</reference>
<gene>
    <name evidence="2" type="ORF">CRV07_10535</name>
</gene>
<name>A0A4Q1ATN0_9BACT</name>
<keyword evidence="3" id="KW-1185">Reference proteome</keyword>
<evidence type="ECO:0000313" key="3">
    <source>
        <dbReference type="Proteomes" id="UP000289758"/>
    </source>
</evidence>
<dbReference type="RefSeq" id="WP_129087644.1">
    <property type="nucleotide sequence ID" value="NZ_CP053836.1"/>
</dbReference>
<feature type="coiled-coil region" evidence="1">
    <location>
        <begin position="16"/>
        <end position="43"/>
    </location>
</feature>
<sequence length="86" mass="10257">MDYIKQLDELLKKDVLVEVNENIKEIEEELKKKKDKALKEELEYMLQVKLYFDEVLVDIKNNSLTQEQALDILEGLEDMKIENQEV</sequence>
<evidence type="ECO:0000256" key="1">
    <source>
        <dbReference type="SAM" id="Coils"/>
    </source>
</evidence>
<keyword evidence="1" id="KW-0175">Coiled coil</keyword>